<keyword evidence="7" id="KW-1185">Reference proteome</keyword>
<dbReference type="InterPro" id="IPR014569">
    <property type="entry name" value="Ubq_cyt-c_CBP3-rel"/>
</dbReference>
<accession>A0A0P7X3T2</accession>
<evidence type="ECO:0000256" key="2">
    <source>
        <dbReference type="ARBA" id="ARBA00006436"/>
    </source>
</evidence>
<dbReference type="EMBL" id="LJSX01000032">
    <property type="protein sequence ID" value="KPQ09231.1"/>
    <property type="molecule type" value="Genomic_DNA"/>
</dbReference>
<evidence type="ECO:0000313" key="6">
    <source>
        <dbReference type="Proteomes" id="UP000050497"/>
    </source>
</evidence>
<dbReference type="AlphaFoldDB" id="A0A0P7X3T2"/>
<protein>
    <submittedName>
        <fullName evidence="5">Cytochrome b pre-mRNA-processing protein 3</fullName>
    </submittedName>
    <submittedName>
        <fullName evidence="4">Ubiquinol cyotchrome c chaperone</fullName>
    </submittedName>
</protein>
<evidence type="ECO:0000259" key="3">
    <source>
        <dbReference type="Pfam" id="PF03981"/>
    </source>
</evidence>
<dbReference type="Proteomes" id="UP000182800">
    <property type="component" value="Unassembled WGS sequence"/>
</dbReference>
<dbReference type="EMBL" id="FMBM01000002">
    <property type="protein sequence ID" value="SCC82074.1"/>
    <property type="molecule type" value="Genomic_DNA"/>
</dbReference>
<proteinExistence type="inferred from homology"/>
<dbReference type="InterPro" id="IPR007129">
    <property type="entry name" value="Ubiqinol_cyt_c_chaperone_CPB3"/>
</dbReference>
<dbReference type="RefSeq" id="WP_074445639.1">
    <property type="nucleotide sequence ID" value="NZ_FMBM01000002.1"/>
</dbReference>
<evidence type="ECO:0000313" key="7">
    <source>
        <dbReference type="Proteomes" id="UP000182800"/>
    </source>
</evidence>
<reference evidence="5 7" key="2">
    <citation type="submission" date="2016-08" db="EMBL/GenBank/DDBJ databases">
        <authorList>
            <person name="Varghese N."/>
            <person name="Submissions Spin"/>
        </authorList>
    </citation>
    <scope>NUCLEOTIDE SEQUENCE [LARGE SCALE GENOMIC DNA]</scope>
    <source>
        <strain evidence="5 7">HL-109</strain>
    </source>
</reference>
<dbReference type="Pfam" id="PF03981">
    <property type="entry name" value="Ubiq_cyt_C_chap"/>
    <property type="match status" value="1"/>
</dbReference>
<dbReference type="PIRSF" id="PIRSF032079">
    <property type="entry name" value="UCP032079"/>
    <property type="match status" value="1"/>
</dbReference>
<dbReference type="OrthoDB" id="7158889at2"/>
<name>A0A0P7X3T2_9HYPH</name>
<dbReference type="STRING" id="1653334.GA0071312_3050"/>
<gene>
    <name evidence="5" type="ORF">GA0071312_3050</name>
    <name evidence="4" type="ORF">HLUCCO17_15845</name>
</gene>
<comment type="similarity">
    <text evidence="2">Belongs to the UPF0174 family.</text>
</comment>
<dbReference type="PANTHER" id="PTHR12184">
    <property type="entry name" value="UBIQUINOL-CYTOCHROME C REDUCTASE COMPLEX ASSEMBLY FACTOR 1 FAMILY MEMBER"/>
    <property type="match status" value="1"/>
</dbReference>
<dbReference type="InterPro" id="IPR021150">
    <property type="entry name" value="Ubiq_cyt_c_chap"/>
</dbReference>
<comment type="similarity">
    <text evidence="1">Belongs to the CBP3 family.</text>
</comment>
<evidence type="ECO:0000313" key="4">
    <source>
        <dbReference type="EMBL" id="KPQ09231.1"/>
    </source>
</evidence>
<organism evidence="4 6">
    <name type="scientific">Saliniramus fredricksonii</name>
    <dbReference type="NCBI Taxonomy" id="1653334"/>
    <lineage>
        <taxon>Bacteria</taxon>
        <taxon>Pseudomonadati</taxon>
        <taxon>Pseudomonadota</taxon>
        <taxon>Alphaproteobacteria</taxon>
        <taxon>Hyphomicrobiales</taxon>
        <taxon>Salinarimonadaceae</taxon>
        <taxon>Saliniramus</taxon>
    </lineage>
</organism>
<dbReference type="Proteomes" id="UP000050497">
    <property type="component" value="Unassembled WGS sequence"/>
</dbReference>
<evidence type="ECO:0000256" key="1">
    <source>
        <dbReference type="ARBA" id="ARBA00006407"/>
    </source>
</evidence>
<reference evidence="4 6" key="1">
    <citation type="submission" date="2015-09" db="EMBL/GenBank/DDBJ databases">
        <title>Identification and resolution of microdiversity through metagenomic sequencing of parallel consortia.</title>
        <authorList>
            <person name="Nelson W.C."/>
            <person name="Romine M.F."/>
            <person name="Lindemann S.R."/>
        </authorList>
    </citation>
    <scope>NUCLEOTIDE SEQUENCE [LARGE SCALE GENOMIC DNA]</scope>
    <source>
        <strain evidence="4">HL-109</strain>
    </source>
</reference>
<sequence length="183" mass="20353">MIFNWFRKDRVQDPVQTMLTRVIAASRAEPLYTDLGVPDTLEGRYEAVILHMTLILRRLRHLPPPADDFAQEFVDAFFKWLDMSLRDMGVGDLAVPKRMKKLVTAFYGRARSYGSALDDGDRAALEDALDRNVTERGDPAQALAAYMIAAEAALEKQDFATLLRDGPDYATALPAASGDHHGA</sequence>
<dbReference type="PANTHER" id="PTHR12184:SF1">
    <property type="entry name" value="UBIQUINOL-CYTOCHROME-C REDUCTASE COMPLEX ASSEMBLY FACTOR 1"/>
    <property type="match status" value="1"/>
</dbReference>
<evidence type="ECO:0000313" key="5">
    <source>
        <dbReference type="EMBL" id="SCC82074.1"/>
    </source>
</evidence>
<feature type="domain" description="Ubiquinol-cytochrome c chaperone" evidence="3">
    <location>
        <begin position="34"/>
        <end position="167"/>
    </location>
</feature>
<comment type="caution">
    <text evidence="4">The sequence shown here is derived from an EMBL/GenBank/DDBJ whole genome shotgun (WGS) entry which is preliminary data.</text>
</comment>